<dbReference type="AlphaFoldDB" id="A0ABD2IJA8"/>
<evidence type="ECO:0000313" key="3">
    <source>
        <dbReference type="Proteomes" id="UP001620626"/>
    </source>
</evidence>
<dbReference type="Proteomes" id="UP001620626">
    <property type="component" value="Unassembled WGS sequence"/>
</dbReference>
<protein>
    <submittedName>
        <fullName evidence="2">Uncharacterized protein</fullName>
    </submittedName>
</protein>
<accession>A0ABD2IJA8</accession>
<dbReference type="EMBL" id="JBICBT010001170">
    <property type="protein sequence ID" value="KAL3080224.1"/>
    <property type="molecule type" value="Genomic_DNA"/>
</dbReference>
<evidence type="ECO:0000256" key="1">
    <source>
        <dbReference type="SAM" id="MobiDB-lite"/>
    </source>
</evidence>
<evidence type="ECO:0000313" key="2">
    <source>
        <dbReference type="EMBL" id="KAL3080224.1"/>
    </source>
</evidence>
<organism evidence="2 3">
    <name type="scientific">Heterodera trifolii</name>
    <dbReference type="NCBI Taxonomy" id="157864"/>
    <lineage>
        <taxon>Eukaryota</taxon>
        <taxon>Metazoa</taxon>
        <taxon>Ecdysozoa</taxon>
        <taxon>Nematoda</taxon>
        <taxon>Chromadorea</taxon>
        <taxon>Rhabditida</taxon>
        <taxon>Tylenchina</taxon>
        <taxon>Tylenchomorpha</taxon>
        <taxon>Tylenchoidea</taxon>
        <taxon>Heteroderidae</taxon>
        <taxon>Heteroderinae</taxon>
        <taxon>Heterodera</taxon>
    </lineage>
</organism>
<sequence length="176" mass="19462">MYSSVNPPTLSYSFRIPPKLHGKSSSRKMSAFTTTAQRQLTEKRGKCKQQHLNRSSTTTAQKECRRQRTMKARATWTGAGHDEGSTTSRLLQVLCGTRKVPDELNPELNCDELVEAFDEVLFGTMNDGLTPEVLEGFGLKKVPRDCKGLLDEPEATDGCWPKNAFPNGTVPKASAD</sequence>
<proteinExistence type="predicted"/>
<feature type="compositionally biased region" description="Polar residues" evidence="1">
    <location>
        <begin position="1"/>
        <end position="12"/>
    </location>
</feature>
<name>A0ABD2IJA8_9BILA</name>
<keyword evidence="3" id="KW-1185">Reference proteome</keyword>
<gene>
    <name evidence="2" type="ORF">niasHT_035744</name>
</gene>
<comment type="caution">
    <text evidence="2">The sequence shown here is derived from an EMBL/GenBank/DDBJ whole genome shotgun (WGS) entry which is preliminary data.</text>
</comment>
<feature type="compositionally biased region" description="Polar residues" evidence="1">
    <location>
        <begin position="52"/>
        <end position="61"/>
    </location>
</feature>
<feature type="compositionally biased region" description="Polar residues" evidence="1">
    <location>
        <begin position="27"/>
        <end position="39"/>
    </location>
</feature>
<reference evidence="2 3" key="1">
    <citation type="submission" date="2024-10" db="EMBL/GenBank/DDBJ databases">
        <authorList>
            <person name="Kim D."/>
        </authorList>
    </citation>
    <scope>NUCLEOTIDE SEQUENCE [LARGE SCALE GENOMIC DNA]</scope>
    <source>
        <strain evidence="2">BH-2024</strain>
    </source>
</reference>
<feature type="region of interest" description="Disordered" evidence="1">
    <location>
        <begin position="1"/>
        <end position="66"/>
    </location>
</feature>